<dbReference type="InterPro" id="IPR054257">
    <property type="entry name" value="DUF6988"/>
</dbReference>
<protein>
    <submittedName>
        <fullName evidence="1">Uncharacterized protein</fullName>
    </submittedName>
</protein>
<gene>
    <name evidence="1" type="ORF">SAMN04487965_0599</name>
</gene>
<accession>A0A1M4W530</accession>
<sequence>MERLLKKSYELEAELGQFFQLGLRDDSANFVASHAMCSLAFEYAESVKYLVAAEKYNAAISLLRLQFEVLVKGMWCLYSAPEKAIENLFTPISIDNFKQLNKTPGLSQMLEELEGKAPREATSMLNEFKECHWQPLCSFVHGGVFAFQTHAIGFPPSLILNMLQTSNAISTMVAMLMIILSGDIEQRGKLTELQRKYADCLPILLPA</sequence>
<keyword evidence="2" id="KW-1185">Reference proteome</keyword>
<reference evidence="2" key="1">
    <citation type="submission" date="2016-11" db="EMBL/GenBank/DDBJ databases">
        <authorList>
            <person name="Varghese N."/>
            <person name="Submissions S."/>
        </authorList>
    </citation>
    <scope>NUCLEOTIDE SEQUENCE [LARGE SCALE GENOMIC DNA]</scope>
    <source>
        <strain evidence="2">CGMCC 1.7063</strain>
    </source>
</reference>
<dbReference type="Pfam" id="PF22491">
    <property type="entry name" value="DUF6988"/>
    <property type="match status" value="1"/>
</dbReference>
<dbReference type="AlphaFoldDB" id="A0A1M4W530"/>
<dbReference type="EMBL" id="FQVA01000001">
    <property type="protein sequence ID" value="SHE76250.1"/>
    <property type="molecule type" value="Genomic_DNA"/>
</dbReference>
<evidence type="ECO:0000313" key="2">
    <source>
        <dbReference type="Proteomes" id="UP000184170"/>
    </source>
</evidence>
<name>A0A1M4W530_9GAMM</name>
<organism evidence="1 2">
    <name type="scientific">Microbulbifer donghaiensis</name>
    <dbReference type="NCBI Taxonomy" id="494016"/>
    <lineage>
        <taxon>Bacteria</taxon>
        <taxon>Pseudomonadati</taxon>
        <taxon>Pseudomonadota</taxon>
        <taxon>Gammaproteobacteria</taxon>
        <taxon>Cellvibrionales</taxon>
        <taxon>Microbulbiferaceae</taxon>
        <taxon>Microbulbifer</taxon>
    </lineage>
</organism>
<evidence type="ECO:0000313" key="1">
    <source>
        <dbReference type="EMBL" id="SHE76250.1"/>
    </source>
</evidence>
<dbReference type="Proteomes" id="UP000184170">
    <property type="component" value="Unassembled WGS sequence"/>
</dbReference>
<proteinExistence type="predicted"/>
<dbReference type="STRING" id="494016.SAMN04487965_0599"/>
<dbReference type="RefSeq" id="WP_200797174.1">
    <property type="nucleotide sequence ID" value="NZ_FQVA01000001.1"/>
</dbReference>